<evidence type="ECO:0000256" key="1">
    <source>
        <dbReference type="ARBA" id="ARBA00010007"/>
    </source>
</evidence>
<dbReference type="SFLD" id="SFLDS00019">
    <property type="entry name" value="Glutathione_Transferase_(cytos"/>
    <property type="match status" value="1"/>
</dbReference>
<dbReference type="PROSITE" id="PS50404">
    <property type="entry name" value="GST_NTER"/>
    <property type="match status" value="1"/>
</dbReference>
<dbReference type="EMBL" id="JACTVA010000038">
    <property type="protein sequence ID" value="MBC9208734.1"/>
    <property type="molecule type" value="Genomic_DNA"/>
</dbReference>
<dbReference type="Proteomes" id="UP000626026">
    <property type="component" value="Unassembled WGS sequence"/>
</dbReference>
<dbReference type="InterPro" id="IPR040079">
    <property type="entry name" value="Glutathione_S-Trfase"/>
</dbReference>
<reference evidence="4 5" key="1">
    <citation type="journal article" date="2013" name="Int. J. Syst. Evol. Microbiol.">
        <title>Roseomonas aerophila sp. nov., isolated from air.</title>
        <authorList>
            <person name="Kim S.J."/>
            <person name="Weon H.Y."/>
            <person name="Ahn J.H."/>
            <person name="Hong S.B."/>
            <person name="Seok S.J."/>
            <person name="Whang K.S."/>
            <person name="Kwon S.W."/>
        </authorList>
    </citation>
    <scope>NUCLEOTIDE SEQUENCE [LARGE SCALE GENOMIC DNA]</scope>
    <source>
        <strain evidence="4 5">NBRC 108923</strain>
    </source>
</reference>
<protein>
    <submittedName>
        <fullName evidence="4">Maleylacetoacetate isomerase</fullName>
        <ecNumber evidence="4">5.2.1.2</ecNumber>
    </submittedName>
</protein>
<comment type="similarity">
    <text evidence="1">Belongs to the GST superfamily. Zeta family.</text>
</comment>
<dbReference type="Gene3D" id="1.20.1050.10">
    <property type="match status" value="1"/>
</dbReference>
<organism evidence="4 5">
    <name type="scientific">Teichococcus aerophilus</name>
    <dbReference type="NCBI Taxonomy" id="1224513"/>
    <lineage>
        <taxon>Bacteria</taxon>
        <taxon>Pseudomonadati</taxon>
        <taxon>Pseudomonadota</taxon>
        <taxon>Alphaproteobacteria</taxon>
        <taxon>Acetobacterales</taxon>
        <taxon>Roseomonadaceae</taxon>
        <taxon>Roseomonas</taxon>
    </lineage>
</organism>
<dbReference type="InterPro" id="IPR005955">
    <property type="entry name" value="GST_Zeta"/>
</dbReference>
<proteinExistence type="inferred from homology"/>
<dbReference type="Gene3D" id="3.40.30.10">
    <property type="entry name" value="Glutaredoxin"/>
    <property type="match status" value="1"/>
</dbReference>
<gene>
    <name evidence="4" type="primary">maiA</name>
    <name evidence="4" type="ORF">IBL26_17930</name>
</gene>
<dbReference type="Pfam" id="PF13409">
    <property type="entry name" value="GST_N_2"/>
    <property type="match status" value="1"/>
</dbReference>
<feature type="domain" description="GST C-terminal" evidence="3">
    <location>
        <begin position="86"/>
        <end position="210"/>
    </location>
</feature>
<feature type="domain" description="GST N-terminal" evidence="2">
    <location>
        <begin position="1"/>
        <end position="81"/>
    </location>
</feature>
<keyword evidence="5" id="KW-1185">Reference proteome</keyword>
<dbReference type="PANTHER" id="PTHR42673">
    <property type="entry name" value="MALEYLACETOACETATE ISOMERASE"/>
    <property type="match status" value="1"/>
</dbReference>
<name>A0ABR7RR27_9PROT</name>
<comment type="caution">
    <text evidence="4">The sequence shown here is derived from an EMBL/GenBank/DDBJ whole genome shotgun (WGS) entry which is preliminary data.</text>
</comment>
<evidence type="ECO:0000259" key="3">
    <source>
        <dbReference type="PROSITE" id="PS50405"/>
    </source>
</evidence>
<dbReference type="SFLD" id="SFLDG00358">
    <property type="entry name" value="Main_(cytGST)"/>
    <property type="match status" value="1"/>
</dbReference>
<dbReference type="SUPFAM" id="SSF47616">
    <property type="entry name" value="GST C-terminal domain-like"/>
    <property type="match status" value="1"/>
</dbReference>
<evidence type="ECO:0000313" key="4">
    <source>
        <dbReference type="EMBL" id="MBC9208734.1"/>
    </source>
</evidence>
<keyword evidence="4" id="KW-0413">Isomerase</keyword>
<dbReference type="EC" id="5.2.1.2" evidence="4"/>
<dbReference type="PROSITE" id="PS50405">
    <property type="entry name" value="GST_CTER"/>
    <property type="match status" value="1"/>
</dbReference>
<dbReference type="PANTHER" id="PTHR42673:SF4">
    <property type="entry name" value="MALEYLACETOACETATE ISOMERASE"/>
    <property type="match status" value="1"/>
</dbReference>
<dbReference type="InterPro" id="IPR004045">
    <property type="entry name" value="Glutathione_S-Trfase_N"/>
</dbReference>
<dbReference type="NCBIfam" id="TIGR01262">
    <property type="entry name" value="maiA"/>
    <property type="match status" value="1"/>
</dbReference>
<dbReference type="GO" id="GO:0016034">
    <property type="term" value="F:maleylacetoacetate isomerase activity"/>
    <property type="evidence" value="ECO:0007669"/>
    <property type="project" value="UniProtKB-EC"/>
</dbReference>
<dbReference type="InterPro" id="IPR036249">
    <property type="entry name" value="Thioredoxin-like_sf"/>
</dbReference>
<evidence type="ECO:0000313" key="5">
    <source>
        <dbReference type="Proteomes" id="UP000626026"/>
    </source>
</evidence>
<dbReference type="InterPro" id="IPR010987">
    <property type="entry name" value="Glutathione-S-Trfase_C-like"/>
</dbReference>
<evidence type="ECO:0000259" key="2">
    <source>
        <dbReference type="PROSITE" id="PS50404"/>
    </source>
</evidence>
<sequence length="210" mass="22727">MRLHGYAHSSSTWRVRIALALKGLRAEAVQHPAPGPDARLPALRHLNPQGLVPVMESGEGAPLTQSLAILEWLEEMWPTPALLPADPLARARVRAFALAIACDMQPLHNPRALARLRALGLGDMQVRAWVRLTLTEGLEACEMLLREADGPFCFGMSPGLADICLVPQMAMAREFGLPLAFPRLMAAEAACLTLPAFHATQPPSLVENPA</sequence>
<dbReference type="SUPFAM" id="SSF52833">
    <property type="entry name" value="Thioredoxin-like"/>
    <property type="match status" value="1"/>
</dbReference>
<dbReference type="RefSeq" id="WP_187785886.1">
    <property type="nucleotide sequence ID" value="NZ_JACTVA010000038.1"/>
</dbReference>
<dbReference type="InterPro" id="IPR036282">
    <property type="entry name" value="Glutathione-S-Trfase_C_sf"/>
</dbReference>
<accession>A0ABR7RR27</accession>